<dbReference type="PANTHER" id="PTHR43227:SF11">
    <property type="entry name" value="BLL4140 PROTEIN"/>
    <property type="match status" value="1"/>
</dbReference>
<feature type="transmembrane region" description="Helical" evidence="7">
    <location>
        <begin position="169"/>
        <end position="187"/>
    </location>
</feature>
<evidence type="ECO:0000313" key="10">
    <source>
        <dbReference type="Proteomes" id="UP001305702"/>
    </source>
</evidence>
<evidence type="ECO:0000256" key="5">
    <source>
        <dbReference type="ARBA" id="ARBA00022989"/>
    </source>
</evidence>
<gene>
    <name evidence="9" type="ORF">MJA45_14645</name>
</gene>
<proteinExistence type="inferred from homology"/>
<evidence type="ECO:0000313" key="9">
    <source>
        <dbReference type="EMBL" id="WNQ08889.1"/>
    </source>
</evidence>
<keyword evidence="3" id="KW-1003">Cell membrane</keyword>
<reference evidence="9 10" key="1">
    <citation type="submission" date="2022-02" db="EMBL/GenBank/DDBJ databases">
        <title>Paenibacillus sp. MBLB1776 Whole Genome Shotgun Sequencing.</title>
        <authorList>
            <person name="Hwang C.Y."/>
            <person name="Cho E.-S."/>
            <person name="Seo M.-J."/>
        </authorList>
    </citation>
    <scope>NUCLEOTIDE SEQUENCE [LARGE SCALE GENOMIC DNA]</scope>
    <source>
        <strain evidence="9 10">MBLB1776</strain>
    </source>
</reference>
<dbReference type="Proteomes" id="UP001305702">
    <property type="component" value="Chromosome"/>
</dbReference>
<evidence type="ECO:0000256" key="3">
    <source>
        <dbReference type="ARBA" id="ARBA00022475"/>
    </source>
</evidence>
<evidence type="ECO:0000256" key="7">
    <source>
        <dbReference type="RuleBase" id="RU363032"/>
    </source>
</evidence>
<feature type="transmembrane region" description="Helical" evidence="7">
    <location>
        <begin position="115"/>
        <end position="133"/>
    </location>
</feature>
<evidence type="ECO:0000256" key="6">
    <source>
        <dbReference type="ARBA" id="ARBA00023136"/>
    </source>
</evidence>
<feature type="transmembrane region" description="Helical" evidence="7">
    <location>
        <begin position="82"/>
        <end position="103"/>
    </location>
</feature>
<dbReference type="InterPro" id="IPR035906">
    <property type="entry name" value="MetI-like_sf"/>
</dbReference>
<dbReference type="Gene3D" id="1.10.3720.10">
    <property type="entry name" value="MetI-like"/>
    <property type="match status" value="1"/>
</dbReference>
<dbReference type="RefSeq" id="WP_315602656.1">
    <property type="nucleotide sequence ID" value="NZ_CP130318.1"/>
</dbReference>
<dbReference type="GO" id="GO:0055085">
    <property type="term" value="P:transmembrane transport"/>
    <property type="evidence" value="ECO:0007669"/>
    <property type="project" value="InterPro"/>
</dbReference>
<keyword evidence="2 7" id="KW-0813">Transport</keyword>
<feature type="transmembrane region" description="Helical" evidence="7">
    <location>
        <begin position="207"/>
        <end position="224"/>
    </location>
</feature>
<dbReference type="Pfam" id="PF00528">
    <property type="entry name" value="BPD_transp_1"/>
    <property type="match status" value="1"/>
</dbReference>
<comment type="similarity">
    <text evidence="7">Belongs to the binding-protein-dependent transport system permease family.</text>
</comment>
<keyword evidence="5 7" id="KW-1133">Transmembrane helix</keyword>
<accession>A0AA96L889</accession>
<feature type="domain" description="ABC transmembrane type-1" evidence="8">
    <location>
        <begin position="73"/>
        <end position="288"/>
    </location>
</feature>
<dbReference type="PANTHER" id="PTHR43227">
    <property type="entry name" value="BLL4140 PROTEIN"/>
    <property type="match status" value="1"/>
</dbReference>
<organism evidence="9 10">
    <name type="scientific">Paenibacillus aurantius</name>
    <dbReference type="NCBI Taxonomy" id="2918900"/>
    <lineage>
        <taxon>Bacteria</taxon>
        <taxon>Bacillati</taxon>
        <taxon>Bacillota</taxon>
        <taxon>Bacilli</taxon>
        <taxon>Bacillales</taxon>
        <taxon>Paenibacillaceae</taxon>
        <taxon>Paenibacillus</taxon>
    </lineage>
</organism>
<dbReference type="SUPFAM" id="SSF161098">
    <property type="entry name" value="MetI-like"/>
    <property type="match status" value="1"/>
</dbReference>
<dbReference type="InterPro" id="IPR050809">
    <property type="entry name" value="UgpAE/MalFG_permease"/>
</dbReference>
<evidence type="ECO:0000256" key="2">
    <source>
        <dbReference type="ARBA" id="ARBA00022448"/>
    </source>
</evidence>
<name>A0AA96L889_9BACL</name>
<keyword evidence="4 7" id="KW-0812">Transmembrane</keyword>
<dbReference type="EMBL" id="CP130318">
    <property type="protein sequence ID" value="WNQ08889.1"/>
    <property type="molecule type" value="Genomic_DNA"/>
</dbReference>
<sequence length="301" mass="34949">MKSLALDYRRNKYLYYMIFPVILYYLIFHYVPMYGAIIAFKNYRIADGFLNSPWVGFEHFTSFFQSYYFWRLIKNTLLLNLYMLIFSFPAPIVFALLINEIVVQRFKRVVQTVTYLPHFISMIVVCGMITQFLSRDGFITDILVFLGMERQVLLAHPEYFRTVYIVSDIWQGIGWGSIVYLAAITGINPELYEASRIDGASRWKQTLHITLPGILPIIIILFILKVGHMLDVGFEKIILLYNPNTYVTADMISTFVYRKGLQGSFEFSYATAVGLFQAAVNFLLLIAANRISRKVSENSLW</sequence>
<dbReference type="PROSITE" id="PS50928">
    <property type="entry name" value="ABC_TM1"/>
    <property type="match status" value="1"/>
</dbReference>
<keyword evidence="10" id="KW-1185">Reference proteome</keyword>
<evidence type="ECO:0000256" key="4">
    <source>
        <dbReference type="ARBA" id="ARBA00022692"/>
    </source>
</evidence>
<dbReference type="AlphaFoldDB" id="A0AA96L889"/>
<feature type="transmembrane region" description="Helical" evidence="7">
    <location>
        <begin position="13"/>
        <end position="37"/>
    </location>
</feature>
<keyword evidence="6 7" id="KW-0472">Membrane</keyword>
<evidence type="ECO:0000256" key="1">
    <source>
        <dbReference type="ARBA" id="ARBA00004651"/>
    </source>
</evidence>
<evidence type="ECO:0000259" key="8">
    <source>
        <dbReference type="PROSITE" id="PS50928"/>
    </source>
</evidence>
<dbReference type="GO" id="GO:0005886">
    <property type="term" value="C:plasma membrane"/>
    <property type="evidence" value="ECO:0007669"/>
    <property type="project" value="UniProtKB-SubCell"/>
</dbReference>
<comment type="subcellular location">
    <subcellularLocation>
        <location evidence="1 7">Cell membrane</location>
        <topology evidence="1 7">Multi-pass membrane protein</topology>
    </subcellularLocation>
</comment>
<feature type="transmembrane region" description="Helical" evidence="7">
    <location>
        <begin position="267"/>
        <end position="288"/>
    </location>
</feature>
<protein>
    <submittedName>
        <fullName evidence="9">ABC transporter permease subunit</fullName>
    </submittedName>
</protein>
<dbReference type="KEGG" id="paun:MJA45_14645"/>
<dbReference type="InterPro" id="IPR000515">
    <property type="entry name" value="MetI-like"/>
</dbReference>